<name>A0A7W7MPL4_9ACTN</name>
<reference evidence="2 3" key="1">
    <citation type="submission" date="2020-08" db="EMBL/GenBank/DDBJ databases">
        <title>Sequencing the genomes of 1000 actinobacteria strains.</title>
        <authorList>
            <person name="Klenk H.-P."/>
        </authorList>
    </citation>
    <scope>NUCLEOTIDE SEQUENCE [LARGE SCALE GENOMIC DNA]</scope>
    <source>
        <strain evidence="2 3">DSM 43149</strain>
    </source>
</reference>
<keyword evidence="1" id="KW-0812">Transmembrane</keyword>
<protein>
    <submittedName>
        <fullName evidence="2">Uncharacterized protein</fullName>
    </submittedName>
</protein>
<sequence>MTDTDIRTALAHATGDLRTPPDLLDRVHQGGRRRVVRRRALLAAGLATVTAGSAAGVLLRGGGDGDAPVASPLLDGETRGDLRGDAAFLAEARAVWAAHLGGIPVRGEPHVVWAGLAPHAGRAAVIAQRVPQRVASPAGQISYGLMGFLEQTTAGLRAISLEEMLTGAVNAPAVLLAPQRNVLMVLDDGRGIRYSPGFGYDPDGTITRTFTPLDFRVHDGVAFAATATQRGSIQIALRADRGDTHGDRTVGLANRSALMSGETPPDAGARLLRPLPGREKAWPRDAAAEREAARWDLSGQEEFNDRYGYRLQPPAATWFIRGATFDRRRFVVQTLTATDGRSRVYLSLGTPAPVLQGFADPGAPLPVRVRLPGLRGVVVASEGARMRYRARGPGWLPVAGDAALLPAAATEVEVDRPGTARAVVGLPG</sequence>
<comment type="caution">
    <text evidence="2">The sequence shown here is derived from an EMBL/GenBank/DDBJ whole genome shotgun (WGS) entry which is preliminary data.</text>
</comment>
<dbReference type="AlphaFoldDB" id="A0A7W7MPL4"/>
<evidence type="ECO:0000313" key="3">
    <source>
        <dbReference type="Proteomes" id="UP000578112"/>
    </source>
</evidence>
<dbReference type="EMBL" id="JACHNH010000001">
    <property type="protein sequence ID" value="MBB4762248.1"/>
    <property type="molecule type" value="Genomic_DNA"/>
</dbReference>
<dbReference type="RefSeq" id="WP_184993211.1">
    <property type="nucleotide sequence ID" value="NZ_BOMK01000012.1"/>
</dbReference>
<organism evidence="2 3">
    <name type="scientific">Actinoplanes digitatis</name>
    <dbReference type="NCBI Taxonomy" id="1868"/>
    <lineage>
        <taxon>Bacteria</taxon>
        <taxon>Bacillati</taxon>
        <taxon>Actinomycetota</taxon>
        <taxon>Actinomycetes</taxon>
        <taxon>Micromonosporales</taxon>
        <taxon>Micromonosporaceae</taxon>
        <taxon>Actinoplanes</taxon>
    </lineage>
</organism>
<dbReference type="Proteomes" id="UP000578112">
    <property type="component" value="Unassembled WGS sequence"/>
</dbReference>
<proteinExistence type="predicted"/>
<evidence type="ECO:0000256" key="1">
    <source>
        <dbReference type="SAM" id="Phobius"/>
    </source>
</evidence>
<keyword evidence="1" id="KW-0472">Membrane</keyword>
<keyword evidence="1" id="KW-1133">Transmembrane helix</keyword>
<accession>A0A7W7MPL4</accession>
<gene>
    <name evidence="2" type="ORF">BJ971_002804</name>
</gene>
<feature type="transmembrane region" description="Helical" evidence="1">
    <location>
        <begin position="40"/>
        <end position="59"/>
    </location>
</feature>
<keyword evidence="3" id="KW-1185">Reference proteome</keyword>
<evidence type="ECO:0000313" key="2">
    <source>
        <dbReference type="EMBL" id="MBB4762248.1"/>
    </source>
</evidence>